<proteinExistence type="predicted"/>
<dbReference type="AlphaFoldDB" id="A0AAD7UUP2"/>
<gene>
    <name evidence="2" type="ORF">O0I10_011747</name>
</gene>
<dbReference type="RefSeq" id="XP_058337515.1">
    <property type="nucleotide sequence ID" value="XM_058491710.1"/>
</dbReference>
<organism evidence="2 3">
    <name type="scientific">Lichtheimia ornata</name>
    <dbReference type="NCBI Taxonomy" id="688661"/>
    <lineage>
        <taxon>Eukaryota</taxon>
        <taxon>Fungi</taxon>
        <taxon>Fungi incertae sedis</taxon>
        <taxon>Mucoromycota</taxon>
        <taxon>Mucoromycotina</taxon>
        <taxon>Mucoromycetes</taxon>
        <taxon>Mucorales</taxon>
        <taxon>Lichtheimiaceae</taxon>
        <taxon>Lichtheimia</taxon>
    </lineage>
</organism>
<dbReference type="EMBL" id="JARTCD010000099">
    <property type="protein sequence ID" value="KAJ8652601.1"/>
    <property type="molecule type" value="Genomic_DNA"/>
</dbReference>
<accession>A0AAD7UUP2</accession>
<evidence type="ECO:0000313" key="3">
    <source>
        <dbReference type="Proteomes" id="UP001234581"/>
    </source>
</evidence>
<reference evidence="2 3" key="1">
    <citation type="submission" date="2023-03" db="EMBL/GenBank/DDBJ databases">
        <title>Genome sequence of Lichtheimia ornata CBS 291.66.</title>
        <authorList>
            <person name="Mohabir J.T."/>
            <person name="Shea T.P."/>
            <person name="Kurbessoian T."/>
            <person name="Berby B."/>
            <person name="Fontaine J."/>
            <person name="Livny J."/>
            <person name="Gnirke A."/>
            <person name="Stajich J.E."/>
            <person name="Cuomo C.A."/>
        </authorList>
    </citation>
    <scope>NUCLEOTIDE SEQUENCE [LARGE SCALE GENOMIC DNA]</scope>
    <source>
        <strain evidence="2">CBS 291.66</strain>
    </source>
</reference>
<keyword evidence="3" id="KW-1185">Reference proteome</keyword>
<protein>
    <submittedName>
        <fullName evidence="2">Uncharacterized protein</fullName>
    </submittedName>
</protein>
<evidence type="ECO:0000256" key="1">
    <source>
        <dbReference type="SAM" id="MobiDB-lite"/>
    </source>
</evidence>
<comment type="caution">
    <text evidence="2">The sequence shown here is derived from an EMBL/GenBank/DDBJ whole genome shotgun (WGS) entry which is preliminary data.</text>
</comment>
<name>A0AAD7UUP2_9FUNG</name>
<dbReference type="Proteomes" id="UP001234581">
    <property type="component" value="Unassembled WGS sequence"/>
</dbReference>
<sequence>MNTDNIDKATIYNFGGRGRGSKTRRGVREGRTKQEKKKQQEQQNKDQQQQQDGKANEGEQQPKDQQSSSGTYLCHLQFINRYVPFHPFDSLLHGT</sequence>
<evidence type="ECO:0000313" key="2">
    <source>
        <dbReference type="EMBL" id="KAJ8652601.1"/>
    </source>
</evidence>
<dbReference type="GeneID" id="83219146"/>
<feature type="compositionally biased region" description="Basic and acidic residues" evidence="1">
    <location>
        <begin position="26"/>
        <end position="44"/>
    </location>
</feature>
<feature type="region of interest" description="Disordered" evidence="1">
    <location>
        <begin position="1"/>
        <end position="69"/>
    </location>
</feature>